<dbReference type="SUPFAM" id="SSF53756">
    <property type="entry name" value="UDP-Glycosyltransferase/glycogen phosphorylase"/>
    <property type="match status" value="1"/>
</dbReference>
<gene>
    <name evidence="3" type="ORF">JIV24_19295</name>
</gene>
<dbReference type="InterPro" id="IPR001296">
    <property type="entry name" value="Glyco_trans_1"/>
</dbReference>
<dbReference type="CDD" id="cd03811">
    <property type="entry name" value="GT4_GT28_WabH-like"/>
    <property type="match status" value="1"/>
</dbReference>
<name>A0ABS1HP81_9BACT</name>
<dbReference type="InterPro" id="IPR028098">
    <property type="entry name" value="Glyco_trans_4-like_N"/>
</dbReference>
<organism evidence="3 4">
    <name type="scientific">Carboxylicivirga marina</name>
    <dbReference type="NCBI Taxonomy" id="2800988"/>
    <lineage>
        <taxon>Bacteria</taxon>
        <taxon>Pseudomonadati</taxon>
        <taxon>Bacteroidota</taxon>
        <taxon>Bacteroidia</taxon>
        <taxon>Marinilabiliales</taxon>
        <taxon>Marinilabiliaceae</taxon>
        <taxon>Carboxylicivirga</taxon>
    </lineage>
</organism>
<evidence type="ECO:0000259" key="2">
    <source>
        <dbReference type="Pfam" id="PF13439"/>
    </source>
</evidence>
<evidence type="ECO:0000313" key="3">
    <source>
        <dbReference type="EMBL" id="MBK3519501.1"/>
    </source>
</evidence>
<proteinExistence type="predicted"/>
<dbReference type="Pfam" id="PF00534">
    <property type="entry name" value="Glycos_transf_1"/>
    <property type="match status" value="1"/>
</dbReference>
<dbReference type="Proteomes" id="UP000605676">
    <property type="component" value="Unassembled WGS sequence"/>
</dbReference>
<dbReference type="PANTHER" id="PTHR12526">
    <property type="entry name" value="GLYCOSYLTRANSFERASE"/>
    <property type="match status" value="1"/>
</dbReference>
<reference evidence="3 4" key="1">
    <citation type="submission" date="2021-01" db="EMBL/GenBank/DDBJ databases">
        <title>Carboxyliciviraga sp.nov., isolated from coastal sediments.</title>
        <authorList>
            <person name="Lu D."/>
            <person name="Zhang T."/>
        </authorList>
    </citation>
    <scope>NUCLEOTIDE SEQUENCE [LARGE SCALE GENOMIC DNA]</scope>
    <source>
        <strain evidence="3 4">N1Y132</strain>
    </source>
</reference>
<comment type="caution">
    <text evidence="3">The sequence shown here is derived from an EMBL/GenBank/DDBJ whole genome shotgun (WGS) entry which is preliminary data.</text>
</comment>
<dbReference type="EMBL" id="JAENRR010000072">
    <property type="protein sequence ID" value="MBK3519501.1"/>
    <property type="molecule type" value="Genomic_DNA"/>
</dbReference>
<dbReference type="PANTHER" id="PTHR12526:SF630">
    <property type="entry name" value="GLYCOSYLTRANSFERASE"/>
    <property type="match status" value="1"/>
</dbReference>
<dbReference type="RefSeq" id="WP_200466720.1">
    <property type="nucleotide sequence ID" value="NZ_JAENRR010000072.1"/>
</dbReference>
<protein>
    <submittedName>
        <fullName evidence="3">Glycosyltransferase</fullName>
    </submittedName>
</protein>
<keyword evidence="4" id="KW-1185">Reference proteome</keyword>
<feature type="domain" description="Glycosyl transferase family 1" evidence="1">
    <location>
        <begin position="184"/>
        <end position="329"/>
    </location>
</feature>
<dbReference type="Gene3D" id="3.40.50.2000">
    <property type="entry name" value="Glycogen Phosphorylase B"/>
    <property type="match status" value="2"/>
</dbReference>
<feature type="domain" description="Glycosyltransferase subfamily 4-like N-terminal" evidence="2">
    <location>
        <begin position="14"/>
        <end position="166"/>
    </location>
</feature>
<evidence type="ECO:0000313" key="4">
    <source>
        <dbReference type="Proteomes" id="UP000605676"/>
    </source>
</evidence>
<sequence length="366" mass="41287">MNLLLINSIGRQKWGGGEKWMVLAASELIKKGHQVHIGCRKNSILEQRAKESNVPVVRIDIYTDFSVLGYYQLKRLCKRYNIQLIIGCQNKDVRVSGFMSRMNNGPIVLSRQGVQLLNNSSKYKWSFLPYCDGIITNTNSIKNEYDSYGWWDEDFVKVIYNGINEEAQVKEQYDLSQYIPAGIENPLVIVSTGRLAYQKGFEYLIDAAKTIVDKHPNVFFFIAGEGKLKNMLSKKINQLRLQDHVHLLGFHKSVSSLLNAADIYVLPSLYEGMPNSLMEALAHGLPAVSTNVNGVAEMMEDGTHGYIVEPGNTQALNKAIEQLIVDTELHIKGERGADHVKAKFSIDQMVTNLENHLLQKLSKKVL</sequence>
<accession>A0ABS1HP81</accession>
<evidence type="ECO:0000259" key="1">
    <source>
        <dbReference type="Pfam" id="PF00534"/>
    </source>
</evidence>
<dbReference type="Pfam" id="PF13439">
    <property type="entry name" value="Glyco_transf_4"/>
    <property type="match status" value="1"/>
</dbReference>